<dbReference type="Proteomes" id="UP000075243">
    <property type="component" value="Unassembled WGS sequence"/>
</dbReference>
<dbReference type="EMBL" id="KQ484038">
    <property type="protein sequence ID" value="KYP38090.1"/>
    <property type="molecule type" value="Genomic_DNA"/>
</dbReference>
<dbReference type="AlphaFoldDB" id="A0A151R657"/>
<evidence type="ECO:0000313" key="1">
    <source>
        <dbReference type="EMBL" id="KYP38090.1"/>
    </source>
</evidence>
<dbReference type="OMA" id="SNANIFW"/>
<gene>
    <name evidence="1" type="ORF">KK1_040681</name>
</gene>
<feature type="non-terminal residue" evidence="1">
    <location>
        <position position="1"/>
    </location>
</feature>
<keyword evidence="2" id="KW-1185">Reference proteome</keyword>
<proteinExistence type="predicted"/>
<protein>
    <submittedName>
        <fullName evidence="1">Uncharacterized protein</fullName>
    </submittedName>
</protein>
<reference evidence="1" key="1">
    <citation type="journal article" date="2012" name="Nat. Biotechnol.">
        <title>Draft genome sequence of pigeonpea (Cajanus cajan), an orphan legume crop of resource-poor farmers.</title>
        <authorList>
            <person name="Varshney R.K."/>
            <person name="Chen W."/>
            <person name="Li Y."/>
            <person name="Bharti A.K."/>
            <person name="Saxena R.K."/>
            <person name="Schlueter J.A."/>
            <person name="Donoghue M.T."/>
            <person name="Azam S."/>
            <person name="Fan G."/>
            <person name="Whaley A.M."/>
            <person name="Farmer A.D."/>
            <person name="Sheridan J."/>
            <person name="Iwata A."/>
            <person name="Tuteja R."/>
            <person name="Penmetsa R.V."/>
            <person name="Wu W."/>
            <person name="Upadhyaya H.D."/>
            <person name="Yang S.P."/>
            <person name="Shah T."/>
            <person name="Saxena K.B."/>
            <person name="Michael T."/>
            <person name="McCombie W.R."/>
            <person name="Yang B."/>
            <person name="Zhang G."/>
            <person name="Yang H."/>
            <person name="Wang J."/>
            <person name="Spillane C."/>
            <person name="Cook D.R."/>
            <person name="May G.D."/>
            <person name="Xu X."/>
            <person name="Jackson S.A."/>
        </authorList>
    </citation>
    <scope>NUCLEOTIDE SEQUENCE [LARGE SCALE GENOMIC DNA]</scope>
</reference>
<name>A0A151R657_CAJCA</name>
<sequence>NIHSGTSVLVGTAICSKTTLSCQCEFSSRNFSNAKIFWGIPFIISRRSTPNITCPFDKKH</sequence>
<evidence type="ECO:0000313" key="2">
    <source>
        <dbReference type="Proteomes" id="UP000075243"/>
    </source>
</evidence>
<dbReference type="Gramene" id="C.cajan_36779.t">
    <property type="protein sequence ID" value="C.cajan_36779.t.cds1"/>
    <property type="gene ID" value="C.cajan_36779"/>
</dbReference>
<accession>A0A151R657</accession>
<organism evidence="1 2">
    <name type="scientific">Cajanus cajan</name>
    <name type="common">Pigeon pea</name>
    <name type="synonym">Cajanus indicus</name>
    <dbReference type="NCBI Taxonomy" id="3821"/>
    <lineage>
        <taxon>Eukaryota</taxon>
        <taxon>Viridiplantae</taxon>
        <taxon>Streptophyta</taxon>
        <taxon>Embryophyta</taxon>
        <taxon>Tracheophyta</taxon>
        <taxon>Spermatophyta</taxon>
        <taxon>Magnoliopsida</taxon>
        <taxon>eudicotyledons</taxon>
        <taxon>Gunneridae</taxon>
        <taxon>Pentapetalae</taxon>
        <taxon>rosids</taxon>
        <taxon>fabids</taxon>
        <taxon>Fabales</taxon>
        <taxon>Fabaceae</taxon>
        <taxon>Papilionoideae</taxon>
        <taxon>50 kb inversion clade</taxon>
        <taxon>NPAAA clade</taxon>
        <taxon>indigoferoid/millettioid clade</taxon>
        <taxon>Phaseoleae</taxon>
        <taxon>Cajanus</taxon>
    </lineage>
</organism>